<dbReference type="EMBL" id="KN822089">
    <property type="protein sequence ID" value="KIM58206.1"/>
    <property type="molecule type" value="Genomic_DNA"/>
</dbReference>
<name>A0A0C3DQD6_9AGAM</name>
<evidence type="ECO:0000313" key="2">
    <source>
        <dbReference type="EMBL" id="KIM58206.1"/>
    </source>
</evidence>
<evidence type="ECO:0000256" key="1">
    <source>
        <dbReference type="SAM" id="MobiDB-lite"/>
    </source>
</evidence>
<dbReference type="HOGENOM" id="CLU_1062306_0_0_1"/>
<dbReference type="Proteomes" id="UP000053989">
    <property type="component" value="Unassembled WGS sequence"/>
</dbReference>
<reference evidence="2 3" key="1">
    <citation type="submission" date="2014-04" db="EMBL/GenBank/DDBJ databases">
        <authorList>
            <consortium name="DOE Joint Genome Institute"/>
            <person name="Kuo A."/>
            <person name="Kohler A."/>
            <person name="Nagy L.G."/>
            <person name="Floudas D."/>
            <person name="Copeland A."/>
            <person name="Barry K.W."/>
            <person name="Cichocki N."/>
            <person name="Veneault-Fourrey C."/>
            <person name="LaButti K."/>
            <person name="Lindquist E.A."/>
            <person name="Lipzen A."/>
            <person name="Lundell T."/>
            <person name="Morin E."/>
            <person name="Murat C."/>
            <person name="Sun H."/>
            <person name="Tunlid A."/>
            <person name="Henrissat B."/>
            <person name="Grigoriev I.V."/>
            <person name="Hibbett D.S."/>
            <person name="Martin F."/>
            <person name="Nordberg H.P."/>
            <person name="Cantor M.N."/>
            <person name="Hua S.X."/>
        </authorList>
    </citation>
    <scope>NUCLEOTIDE SEQUENCE [LARGE SCALE GENOMIC DNA]</scope>
    <source>
        <strain evidence="2 3">Foug A</strain>
    </source>
</reference>
<keyword evidence="3" id="KW-1185">Reference proteome</keyword>
<evidence type="ECO:0000313" key="3">
    <source>
        <dbReference type="Proteomes" id="UP000053989"/>
    </source>
</evidence>
<proteinExistence type="predicted"/>
<accession>A0A0C3DQD6</accession>
<feature type="compositionally biased region" description="Pro residues" evidence="1">
    <location>
        <begin position="91"/>
        <end position="107"/>
    </location>
</feature>
<gene>
    <name evidence="2" type="ORF">SCLCIDRAFT_128780</name>
</gene>
<dbReference type="InParanoid" id="A0A0C3DQD6"/>
<feature type="compositionally biased region" description="Polar residues" evidence="1">
    <location>
        <begin position="141"/>
        <end position="152"/>
    </location>
</feature>
<dbReference type="AlphaFoldDB" id="A0A0C3DQD6"/>
<protein>
    <submittedName>
        <fullName evidence="2">Uncharacterized protein</fullName>
    </submittedName>
</protein>
<organism evidence="2 3">
    <name type="scientific">Scleroderma citrinum Foug A</name>
    <dbReference type="NCBI Taxonomy" id="1036808"/>
    <lineage>
        <taxon>Eukaryota</taxon>
        <taxon>Fungi</taxon>
        <taxon>Dikarya</taxon>
        <taxon>Basidiomycota</taxon>
        <taxon>Agaricomycotina</taxon>
        <taxon>Agaricomycetes</taxon>
        <taxon>Agaricomycetidae</taxon>
        <taxon>Boletales</taxon>
        <taxon>Sclerodermatineae</taxon>
        <taxon>Sclerodermataceae</taxon>
        <taxon>Scleroderma</taxon>
    </lineage>
</organism>
<reference evidence="3" key="2">
    <citation type="submission" date="2015-01" db="EMBL/GenBank/DDBJ databases">
        <title>Evolutionary Origins and Diversification of the Mycorrhizal Mutualists.</title>
        <authorList>
            <consortium name="DOE Joint Genome Institute"/>
            <consortium name="Mycorrhizal Genomics Consortium"/>
            <person name="Kohler A."/>
            <person name="Kuo A."/>
            <person name="Nagy L.G."/>
            <person name="Floudas D."/>
            <person name="Copeland A."/>
            <person name="Barry K.W."/>
            <person name="Cichocki N."/>
            <person name="Veneault-Fourrey C."/>
            <person name="LaButti K."/>
            <person name="Lindquist E.A."/>
            <person name="Lipzen A."/>
            <person name="Lundell T."/>
            <person name="Morin E."/>
            <person name="Murat C."/>
            <person name="Riley R."/>
            <person name="Ohm R."/>
            <person name="Sun H."/>
            <person name="Tunlid A."/>
            <person name="Henrissat B."/>
            <person name="Grigoriev I.V."/>
            <person name="Hibbett D.S."/>
            <person name="Martin F."/>
        </authorList>
    </citation>
    <scope>NUCLEOTIDE SEQUENCE [LARGE SCALE GENOMIC DNA]</scope>
    <source>
        <strain evidence="3">Foug A</strain>
    </source>
</reference>
<feature type="region of interest" description="Disordered" evidence="1">
    <location>
        <begin position="26"/>
        <end position="181"/>
    </location>
</feature>
<feature type="compositionally biased region" description="Basic and acidic residues" evidence="1">
    <location>
        <begin position="59"/>
        <end position="82"/>
    </location>
</feature>
<sequence>MCSTNAVFTTAHTVFDERHFPCCPKNRREPLENPLGGGIPKPPTSQPGNTPDDIDGNDNVDHDHGYPCHQAQDDDPKHKELQAPEEEPKEPNPPRTPSPDVPPPAPRTPSLARNLPPLALQRPGRAECHQNAPRPPMQLQDIESASHWQQTVGEAPRPPQTDTPDHIPGGFPNTSATPSEEDVQKMCEEGGANLVHYLMGKALTTQDPQTENVHNWSYKDIARLPQAEQKLWRLACQEELDVLHKRKVFELVDRP</sequence>